<evidence type="ECO:0000313" key="2">
    <source>
        <dbReference type="Proteomes" id="UP000030745"/>
    </source>
</evidence>
<dbReference type="EMBL" id="KK583302">
    <property type="protein sequence ID" value="KDO20820.1"/>
    <property type="molecule type" value="Genomic_DNA"/>
</dbReference>
<proteinExistence type="predicted"/>
<gene>
    <name evidence="1" type="ORF">SPRG_13635</name>
</gene>
<name>A0A067BVF7_SAPPC</name>
<organism evidence="1 2">
    <name type="scientific">Saprolegnia parasitica (strain CBS 223.65)</name>
    <dbReference type="NCBI Taxonomy" id="695850"/>
    <lineage>
        <taxon>Eukaryota</taxon>
        <taxon>Sar</taxon>
        <taxon>Stramenopiles</taxon>
        <taxon>Oomycota</taxon>
        <taxon>Saprolegniomycetes</taxon>
        <taxon>Saprolegniales</taxon>
        <taxon>Saprolegniaceae</taxon>
        <taxon>Saprolegnia</taxon>
    </lineage>
</organism>
<dbReference type="Gene3D" id="3.30.450.50">
    <property type="entry name" value="Longin domain"/>
    <property type="match status" value="1"/>
</dbReference>
<evidence type="ECO:0000313" key="1">
    <source>
        <dbReference type="EMBL" id="KDO20820.1"/>
    </source>
</evidence>
<dbReference type="KEGG" id="spar:SPRG_13635"/>
<accession>A0A067BVF7</accession>
<dbReference type="AlphaFoldDB" id="A0A067BVF7"/>
<sequence length="157" mass="17378">MIRASCLTRVRDQRLLARAVVGHGKAVQRLLKKAHDILAHTKPTASGAVLDTPFGLQYQVDGAVIVAVVVHRMDAASIAHKYLYELRDAFHAYRKTPHGHMTATTLTPIACAAFEPEMHRLHEKYEANLALDSSMLLELHLTLHLPTIRDAAFTGDP</sequence>
<evidence type="ECO:0008006" key="3">
    <source>
        <dbReference type="Google" id="ProtNLM"/>
    </source>
</evidence>
<dbReference type="RefSeq" id="XP_012208478.1">
    <property type="nucleotide sequence ID" value="XM_012353088.1"/>
</dbReference>
<dbReference type="VEuPathDB" id="FungiDB:SPRG_13635"/>
<dbReference type="Proteomes" id="UP000030745">
    <property type="component" value="Unassembled WGS sequence"/>
</dbReference>
<protein>
    <recommendedName>
        <fullName evidence="3">Longin domain-containing protein</fullName>
    </recommendedName>
</protein>
<dbReference type="GeneID" id="24135501"/>
<dbReference type="OrthoDB" id="10565726at2759"/>
<reference evidence="1 2" key="1">
    <citation type="journal article" date="2013" name="PLoS Genet.">
        <title>Distinctive expansion of potential virulence genes in the genome of the oomycete fish pathogen Saprolegnia parasitica.</title>
        <authorList>
            <person name="Jiang R.H."/>
            <person name="de Bruijn I."/>
            <person name="Haas B.J."/>
            <person name="Belmonte R."/>
            <person name="Lobach L."/>
            <person name="Christie J."/>
            <person name="van den Ackerveken G."/>
            <person name="Bottin A."/>
            <person name="Bulone V."/>
            <person name="Diaz-Moreno S.M."/>
            <person name="Dumas B."/>
            <person name="Fan L."/>
            <person name="Gaulin E."/>
            <person name="Govers F."/>
            <person name="Grenville-Briggs L.J."/>
            <person name="Horner N.R."/>
            <person name="Levin J.Z."/>
            <person name="Mammella M."/>
            <person name="Meijer H.J."/>
            <person name="Morris P."/>
            <person name="Nusbaum C."/>
            <person name="Oome S."/>
            <person name="Phillips A.J."/>
            <person name="van Rooyen D."/>
            <person name="Rzeszutek E."/>
            <person name="Saraiva M."/>
            <person name="Secombes C.J."/>
            <person name="Seidl M.F."/>
            <person name="Snel B."/>
            <person name="Stassen J.H."/>
            <person name="Sykes S."/>
            <person name="Tripathy S."/>
            <person name="van den Berg H."/>
            <person name="Vega-Arreguin J.C."/>
            <person name="Wawra S."/>
            <person name="Young S.K."/>
            <person name="Zeng Q."/>
            <person name="Dieguez-Uribeondo J."/>
            <person name="Russ C."/>
            <person name="Tyler B.M."/>
            <person name="van West P."/>
        </authorList>
    </citation>
    <scope>NUCLEOTIDE SEQUENCE [LARGE SCALE GENOMIC DNA]</scope>
    <source>
        <strain evidence="1 2">CBS 223.65</strain>
    </source>
</reference>
<keyword evidence="2" id="KW-1185">Reference proteome</keyword>